<dbReference type="GO" id="GO:0004124">
    <property type="term" value="F:cysteine synthase activity"/>
    <property type="evidence" value="ECO:0007669"/>
    <property type="project" value="UniProtKB-EC"/>
</dbReference>
<evidence type="ECO:0000256" key="5">
    <source>
        <dbReference type="ARBA" id="ARBA00022605"/>
    </source>
</evidence>
<keyword evidence="7" id="KW-0663">Pyridoxal phosphate</keyword>
<evidence type="ECO:0000256" key="4">
    <source>
        <dbReference type="ARBA" id="ARBA00012681"/>
    </source>
</evidence>
<evidence type="ECO:0000313" key="12">
    <source>
        <dbReference type="Proteomes" id="UP000824175"/>
    </source>
</evidence>
<evidence type="ECO:0000256" key="8">
    <source>
        <dbReference type="ARBA" id="ARBA00023192"/>
    </source>
</evidence>
<proteinExistence type="inferred from homology"/>
<dbReference type="FunFam" id="3.40.50.1100:FF:000006">
    <property type="entry name" value="Cysteine synthase"/>
    <property type="match status" value="1"/>
</dbReference>
<evidence type="ECO:0000256" key="2">
    <source>
        <dbReference type="ARBA" id="ARBA00004895"/>
    </source>
</evidence>
<keyword evidence="5" id="KW-0028">Amino-acid biosynthesis</keyword>
<feature type="domain" description="Tryptophan synthase beta chain-like PALP" evidence="10">
    <location>
        <begin position="9"/>
        <end position="289"/>
    </location>
</feature>
<dbReference type="Gene3D" id="3.40.50.1100">
    <property type="match status" value="2"/>
</dbReference>
<comment type="pathway">
    <text evidence="2">Amino-acid biosynthesis; L-cysteine biosynthesis.</text>
</comment>
<keyword evidence="6" id="KW-0808">Transferase</keyword>
<dbReference type="EMBL" id="DVMJ01000103">
    <property type="protein sequence ID" value="HIU14632.1"/>
    <property type="molecule type" value="Genomic_DNA"/>
</dbReference>
<accession>A0A9D1HRK2</accession>
<dbReference type="InterPro" id="IPR001926">
    <property type="entry name" value="TrpB-like_PALP"/>
</dbReference>
<evidence type="ECO:0000256" key="3">
    <source>
        <dbReference type="ARBA" id="ARBA00007103"/>
    </source>
</evidence>
<evidence type="ECO:0000256" key="7">
    <source>
        <dbReference type="ARBA" id="ARBA00022898"/>
    </source>
</evidence>
<dbReference type="CDD" id="cd01561">
    <property type="entry name" value="CBS_like"/>
    <property type="match status" value="1"/>
</dbReference>
<dbReference type="Proteomes" id="UP000824175">
    <property type="component" value="Unassembled WGS sequence"/>
</dbReference>
<dbReference type="PANTHER" id="PTHR10314">
    <property type="entry name" value="CYSTATHIONINE BETA-SYNTHASE"/>
    <property type="match status" value="1"/>
</dbReference>
<comment type="catalytic activity">
    <reaction evidence="9">
        <text>O-acetyl-L-serine + hydrogen sulfide = L-cysteine + acetate</text>
        <dbReference type="Rhea" id="RHEA:14829"/>
        <dbReference type="ChEBI" id="CHEBI:29919"/>
        <dbReference type="ChEBI" id="CHEBI:30089"/>
        <dbReference type="ChEBI" id="CHEBI:35235"/>
        <dbReference type="ChEBI" id="CHEBI:58340"/>
        <dbReference type="EC" id="2.5.1.47"/>
    </reaction>
</comment>
<evidence type="ECO:0000256" key="6">
    <source>
        <dbReference type="ARBA" id="ARBA00022679"/>
    </source>
</evidence>
<name>A0A9D1HRK2_9FIRM</name>
<dbReference type="EC" id="2.5.1.47" evidence="4"/>
<dbReference type="InterPro" id="IPR050214">
    <property type="entry name" value="Cys_Synth/Cystath_Beta-Synth"/>
</dbReference>
<dbReference type="AlphaFoldDB" id="A0A9D1HRK2"/>
<evidence type="ECO:0000256" key="1">
    <source>
        <dbReference type="ARBA" id="ARBA00001933"/>
    </source>
</evidence>
<reference evidence="11" key="2">
    <citation type="journal article" date="2021" name="PeerJ">
        <title>Extensive microbial diversity within the chicken gut microbiome revealed by metagenomics and culture.</title>
        <authorList>
            <person name="Gilroy R."/>
            <person name="Ravi A."/>
            <person name="Getino M."/>
            <person name="Pursley I."/>
            <person name="Horton D.L."/>
            <person name="Alikhan N.F."/>
            <person name="Baker D."/>
            <person name="Gharbi K."/>
            <person name="Hall N."/>
            <person name="Watson M."/>
            <person name="Adriaenssens E.M."/>
            <person name="Foster-Nyarko E."/>
            <person name="Jarju S."/>
            <person name="Secka A."/>
            <person name="Antonio M."/>
            <person name="Oren A."/>
            <person name="Chaudhuri R.R."/>
            <person name="La Ragione R."/>
            <person name="Hildebrand F."/>
            <person name="Pallen M.J."/>
        </authorList>
    </citation>
    <scope>NUCLEOTIDE SEQUENCE</scope>
    <source>
        <strain evidence="11">CHK195-11698</strain>
    </source>
</reference>
<reference evidence="11" key="1">
    <citation type="submission" date="2020-10" db="EMBL/GenBank/DDBJ databases">
        <authorList>
            <person name="Gilroy R."/>
        </authorList>
    </citation>
    <scope>NUCLEOTIDE SEQUENCE</scope>
    <source>
        <strain evidence="11">CHK195-11698</strain>
    </source>
</reference>
<protein>
    <recommendedName>
        <fullName evidence="4">cysteine synthase</fullName>
        <ecNumber evidence="4">2.5.1.47</ecNumber>
    </recommendedName>
</protein>
<dbReference type="InterPro" id="IPR036052">
    <property type="entry name" value="TrpB-like_PALP_sf"/>
</dbReference>
<dbReference type="Pfam" id="PF00291">
    <property type="entry name" value="PALP"/>
    <property type="match status" value="1"/>
</dbReference>
<dbReference type="SUPFAM" id="SSF53686">
    <property type="entry name" value="Tryptophan synthase beta subunit-like PLP-dependent enzymes"/>
    <property type="match status" value="1"/>
</dbReference>
<dbReference type="GO" id="GO:0006535">
    <property type="term" value="P:cysteine biosynthetic process from serine"/>
    <property type="evidence" value="ECO:0007669"/>
    <property type="project" value="InterPro"/>
</dbReference>
<organism evidence="11 12">
    <name type="scientific">Candidatus Fimiplasma intestinipullorum</name>
    <dbReference type="NCBI Taxonomy" id="2840825"/>
    <lineage>
        <taxon>Bacteria</taxon>
        <taxon>Bacillati</taxon>
        <taxon>Bacillota</taxon>
        <taxon>Clostridia</taxon>
        <taxon>Eubacteriales</taxon>
        <taxon>Candidatus Fimiplasma</taxon>
    </lineage>
</organism>
<evidence type="ECO:0000259" key="10">
    <source>
        <dbReference type="Pfam" id="PF00291"/>
    </source>
</evidence>
<comment type="caution">
    <text evidence="11">The sequence shown here is derived from an EMBL/GenBank/DDBJ whole genome shotgun (WGS) entry which is preliminary data.</text>
</comment>
<keyword evidence="8" id="KW-0198">Cysteine biosynthesis</keyword>
<gene>
    <name evidence="11" type="ORF">IAD15_11305</name>
</gene>
<sequence>MSQILHSVLTAIGQTPLIDLASLVQAPCFAKMEFLNPGGSIKDRIALEMIQGAIQTGQLQPGMTILEATSGNTGIALAMVGGQLGYPVTIVMPENMSQERQQMIRAFGGRLILTPAELSIGGAVAKAKQLYAKGGYYMPMQFENPDNVRAQEKMALEALEQLDCQVDVVISGIGSGGSLQGMANVLRKVNPDCRVVAVEPLGVSSLKQDPPGMHAIQGIGDGFIPELFDPEVVTDIIEVSDQDAIACAKELAQKMGLFVGISSGANLYGAKQIVQTYGSDLTILTLLPDRGERYFSTGIFA</sequence>
<dbReference type="PROSITE" id="PS00901">
    <property type="entry name" value="CYS_SYNTHASE"/>
    <property type="match status" value="1"/>
</dbReference>
<comment type="similarity">
    <text evidence="3">Belongs to the cysteine synthase/cystathionine beta-synthase family.</text>
</comment>
<evidence type="ECO:0000313" key="11">
    <source>
        <dbReference type="EMBL" id="HIU14632.1"/>
    </source>
</evidence>
<evidence type="ECO:0000256" key="9">
    <source>
        <dbReference type="ARBA" id="ARBA00047931"/>
    </source>
</evidence>
<dbReference type="InterPro" id="IPR001216">
    <property type="entry name" value="P-phosphate_BS"/>
</dbReference>
<comment type="cofactor">
    <cofactor evidence="1">
        <name>pyridoxal 5'-phosphate</name>
        <dbReference type="ChEBI" id="CHEBI:597326"/>
    </cofactor>
</comment>